<dbReference type="Proteomes" id="UP001153712">
    <property type="component" value="Chromosome 3"/>
</dbReference>
<evidence type="ECO:0000313" key="2">
    <source>
        <dbReference type="EMBL" id="CAG9859902.1"/>
    </source>
</evidence>
<accession>A0A9N9TT67</accession>
<dbReference type="SMART" id="SM00587">
    <property type="entry name" value="CHK"/>
    <property type="match status" value="1"/>
</dbReference>
<evidence type="ECO:0000259" key="1">
    <source>
        <dbReference type="SMART" id="SM00587"/>
    </source>
</evidence>
<dbReference type="EMBL" id="OU900096">
    <property type="protein sequence ID" value="CAG9859902.1"/>
    <property type="molecule type" value="Genomic_DNA"/>
</dbReference>
<dbReference type="AlphaFoldDB" id="A0A9N9TT67"/>
<dbReference type="InterPro" id="IPR011009">
    <property type="entry name" value="Kinase-like_dom_sf"/>
</dbReference>
<dbReference type="InterPro" id="IPR015897">
    <property type="entry name" value="CHK_kinase-like"/>
</dbReference>
<organism evidence="2 3">
    <name type="scientific">Phyllotreta striolata</name>
    <name type="common">Striped flea beetle</name>
    <name type="synonym">Crioceris striolata</name>
    <dbReference type="NCBI Taxonomy" id="444603"/>
    <lineage>
        <taxon>Eukaryota</taxon>
        <taxon>Metazoa</taxon>
        <taxon>Ecdysozoa</taxon>
        <taxon>Arthropoda</taxon>
        <taxon>Hexapoda</taxon>
        <taxon>Insecta</taxon>
        <taxon>Pterygota</taxon>
        <taxon>Neoptera</taxon>
        <taxon>Endopterygota</taxon>
        <taxon>Coleoptera</taxon>
        <taxon>Polyphaga</taxon>
        <taxon>Cucujiformia</taxon>
        <taxon>Chrysomeloidea</taxon>
        <taxon>Chrysomelidae</taxon>
        <taxon>Galerucinae</taxon>
        <taxon>Alticini</taxon>
        <taxon>Phyllotreta</taxon>
    </lineage>
</organism>
<dbReference type="PANTHER" id="PTHR11012:SF55">
    <property type="entry name" value="BHLH DOMAIN-CONTAINING PROTEIN"/>
    <property type="match status" value="1"/>
</dbReference>
<dbReference type="OrthoDB" id="191037at2759"/>
<dbReference type="Gene3D" id="3.90.1200.10">
    <property type="match status" value="1"/>
</dbReference>
<name>A0A9N9TT67_PHYSR</name>
<sequence>MNWSCKEIRKLDELLSGYLGNSATIKDVKTSQLSKPGENYGSIIYGLEITVENNENKTEETLHTIAKVLPHDELMRELFRVQTTYTNEMGFYKIIVPTVSEFQKELTGLTSYLDCFPKCFAARKNLLENNDRIDDDAVLLLENLKHRGFDNIDKRKGFDIETTKMVLRSLAQFHGVPLAIKIKKPNLFKEKLLPFCTDFYRQNGLMPQVIPLFKIITSEDPDVKEIVSKLERWEGAQRILLREPFSTLVHDDVWTNNTMQKFDSNGDPVANKMVDFQILSHGSPAIDLFFYLWTSVSLEHIKTHFDYFLEYYHEHLTQVLETYGIDTTPFSYEAFLDEIHAIGPFEMLHAFFFIVFAIHGREGGYSTAGLPDVSDINSTVPIEAKEKVWYMVKECYKRGWFRSL</sequence>
<dbReference type="Pfam" id="PF02958">
    <property type="entry name" value="EcKL"/>
    <property type="match status" value="1"/>
</dbReference>
<feature type="domain" description="CHK kinase-like" evidence="1">
    <location>
        <begin position="139"/>
        <end position="322"/>
    </location>
</feature>
<reference evidence="2" key="1">
    <citation type="submission" date="2022-01" db="EMBL/GenBank/DDBJ databases">
        <authorList>
            <person name="King R."/>
        </authorList>
    </citation>
    <scope>NUCLEOTIDE SEQUENCE</scope>
</reference>
<dbReference type="PANTHER" id="PTHR11012">
    <property type="entry name" value="PROTEIN KINASE-LIKE DOMAIN-CONTAINING"/>
    <property type="match status" value="1"/>
</dbReference>
<protein>
    <recommendedName>
        <fullName evidence="1">CHK kinase-like domain-containing protein</fullName>
    </recommendedName>
</protein>
<gene>
    <name evidence="2" type="ORF">PHYEVI_LOCUS6263</name>
</gene>
<dbReference type="SUPFAM" id="SSF56112">
    <property type="entry name" value="Protein kinase-like (PK-like)"/>
    <property type="match status" value="1"/>
</dbReference>
<dbReference type="InterPro" id="IPR004119">
    <property type="entry name" value="EcKL"/>
</dbReference>
<keyword evidence="3" id="KW-1185">Reference proteome</keyword>
<proteinExistence type="predicted"/>
<evidence type="ECO:0000313" key="3">
    <source>
        <dbReference type="Proteomes" id="UP001153712"/>
    </source>
</evidence>